<comment type="caution">
    <text evidence="1">The sequence shown here is derived from an EMBL/GenBank/DDBJ whole genome shotgun (WGS) entry which is preliminary data.</text>
</comment>
<gene>
    <name evidence="1" type="ORF">ISF6_0728</name>
</gene>
<reference evidence="2" key="1">
    <citation type="submission" date="2015-07" db="EMBL/GenBank/DDBJ databases">
        <title>Discovery of a poly(ethylene terephthalate assimilation.</title>
        <authorList>
            <person name="Yoshida S."/>
            <person name="Hiraga K."/>
            <person name="Takehana T."/>
            <person name="Taniguchi I."/>
            <person name="Yamaji H."/>
            <person name="Maeda Y."/>
            <person name="Toyohara K."/>
            <person name="Miyamoto K."/>
            <person name="Kimura Y."/>
            <person name="Oda K."/>
        </authorList>
    </citation>
    <scope>NUCLEOTIDE SEQUENCE [LARGE SCALE GENOMIC DNA]</scope>
    <source>
        <strain evidence="2">NBRC 110686 / TISTR 2288 / 201-F6</strain>
    </source>
</reference>
<proteinExistence type="predicted"/>
<sequence length="107" mass="12107">MKPIRRRPAAMDDMVRQVAYRRRAAGAASAARLVDEMAACLRSISEAPGAGSRRIGQLLGVADLQWKRVGATRLWFWYVDEPDFVDLIRLVSTDQLPRQAMLPSDWH</sequence>
<organism evidence="1 2">
    <name type="scientific">Piscinibacter sakaiensis</name>
    <name type="common">Ideonella sakaiensis</name>
    <dbReference type="NCBI Taxonomy" id="1547922"/>
    <lineage>
        <taxon>Bacteria</taxon>
        <taxon>Pseudomonadati</taxon>
        <taxon>Pseudomonadota</taxon>
        <taxon>Betaproteobacteria</taxon>
        <taxon>Burkholderiales</taxon>
        <taxon>Sphaerotilaceae</taxon>
        <taxon>Piscinibacter</taxon>
    </lineage>
</organism>
<dbReference type="STRING" id="1547922.ISF6_0728"/>
<dbReference type="Proteomes" id="UP000037660">
    <property type="component" value="Unassembled WGS sequence"/>
</dbReference>
<accession>A0A0K8NXP3</accession>
<name>A0A0K8NXP3_PISS1</name>
<dbReference type="Gene3D" id="3.30.2310.20">
    <property type="entry name" value="RelE-like"/>
    <property type="match status" value="1"/>
</dbReference>
<dbReference type="AlphaFoldDB" id="A0A0K8NXP3"/>
<evidence type="ECO:0008006" key="3">
    <source>
        <dbReference type="Google" id="ProtNLM"/>
    </source>
</evidence>
<evidence type="ECO:0000313" key="2">
    <source>
        <dbReference type="Proteomes" id="UP000037660"/>
    </source>
</evidence>
<dbReference type="InterPro" id="IPR035093">
    <property type="entry name" value="RelE/ParE_toxin_dom_sf"/>
</dbReference>
<dbReference type="EMBL" id="BBYR01000014">
    <property type="protein sequence ID" value="GAP35157.1"/>
    <property type="molecule type" value="Genomic_DNA"/>
</dbReference>
<keyword evidence="2" id="KW-1185">Reference proteome</keyword>
<evidence type="ECO:0000313" key="1">
    <source>
        <dbReference type="EMBL" id="GAP35157.1"/>
    </source>
</evidence>
<protein>
    <recommendedName>
        <fullName evidence="3">Type II toxin-antitoxin system RelE/ParE family toxin</fullName>
    </recommendedName>
</protein>
<reference evidence="1 2" key="2">
    <citation type="journal article" date="2016" name="Science">
        <title>A bacterium that degrades and assimilates poly(ethylene terephthalate).</title>
        <authorList>
            <person name="Yoshida S."/>
            <person name="Hiraga K."/>
            <person name="Takehana T."/>
            <person name="Taniguchi I."/>
            <person name="Yamaji H."/>
            <person name="Maeda Y."/>
            <person name="Toyohara K."/>
            <person name="Miyamoto K."/>
            <person name="Kimura Y."/>
            <person name="Oda K."/>
        </authorList>
    </citation>
    <scope>NUCLEOTIDE SEQUENCE [LARGE SCALE GENOMIC DNA]</scope>
    <source>
        <strain evidence="2">NBRC 110686 / TISTR 2288 / 201-F6</strain>
    </source>
</reference>